<feature type="region of interest" description="Disordered" evidence="1">
    <location>
        <begin position="174"/>
        <end position="201"/>
    </location>
</feature>
<evidence type="ECO:0000313" key="2">
    <source>
        <dbReference type="EMBL" id="AYU76876.1"/>
    </source>
</evidence>
<dbReference type="Proteomes" id="UP000274082">
    <property type="component" value="Chromosome 11"/>
</dbReference>
<gene>
    <name evidence="2" type="ORF">LdCL_110016500</name>
</gene>
<dbReference type="AlphaFoldDB" id="A0A3S7WRQ3"/>
<name>A0A3S7WRQ3_LEIDO</name>
<keyword evidence="3" id="KW-1185">Reference proteome</keyword>
<evidence type="ECO:0000256" key="1">
    <source>
        <dbReference type="SAM" id="MobiDB-lite"/>
    </source>
</evidence>
<organism evidence="2 3">
    <name type="scientific">Leishmania donovani</name>
    <dbReference type="NCBI Taxonomy" id="5661"/>
    <lineage>
        <taxon>Eukaryota</taxon>
        <taxon>Discoba</taxon>
        <taxon>Euglenozoa</taxon>
        <taxon>Kinetoplastea</taxon>
        <taxon>Metakinetoplastina</taxon>
        <taxon>Trypanosomatida</taxon>
        <taxon>Trypanosomatidae</taxon>
        <taxon>Leishmaniinae</taxon>
        <taxon>Leishmania</taxon>
    </lineage>
</organism>
<dbReference type="VEuPathDB" id="TriTrypDB:LdCL_110016500"/>
<accession>A0A3S7WRQ3</accession>
<feature type="compositionally biased region" description="Polar residues" evidence="1">
    <location>
        <begin position="16"/>
        <end position="29"/>
    </location>
</feature>
<protein>
    <submittedName>
        <fullName evidence="2">Uncharacterized protein</fullName>
    </submittedName>
</protein>
<feature type="compositionally biased region" description="Low complexity" evidence="1">
    <location>
        <begin position="401"/>
        <end position="418"/>
    </location>
</feature>
<feature type="region of interest" description="Disordered" evidence="1">
    <location>
        <begin position="1"/>
        <end position="34"/>
    </location>
</feature>
<feature type="region of interest" description="Disordered" evidence="1">
    <location>
        <begin position="52"/>
        <end position="112"/>
    </location>
</feature>
<dbReference type="EMBL" id="CP029510">
    <property type="protein sequence ID" value="AYU76876.1"/>
    <property type="molecule type" value="Genomic_DNA"/>
</dbReference>
<sequence>MAASPVQACSPDVTDLMQSSPCSSSTSADLTEPRLPNLSLLSSHHVGTPPLSQYLSPIGCRTPLSQQPTPPSPSSPAGQRTPRPQPLLNVPAHGESSSGSTPTSTTGMPDRSHYINVLSPEAAKSFMTTAELTVELERQCRRIRHAVMLLESLLVAVGMVEPFLYRRPVCSSPMRSWTRRDSRHRGASGISGFNAADDEDKGDNHDLLGGGYADSAARRQCCLCHLTTMEPSASTGPLAATRHVSNVLDANRDSEYEDEANGGGAGGGLADGAAAASALAVEESSEPPQEFLVRHAMHAFTHMFLSITAVRQRLQAYSHERRHTPSTATVATAAAAAAARASFSLTPLASNGPCNTLGPFSPFSTTISGAANLTVATVNAAAASSPVTTEDPTTRSHPLFSPLAARRPRTPASSASGSVSLRSSSLMLCRTISRC</sequence>
<reference evidence="2 3" key="1">
    <citation type="journal article" date="2018" name="Sci. Rep.">
        <title>A complete Leishmania donovani reference genome identifies novel genetic variations associated with virulence.</title>
        <authorList>
            <person name="Lypaczewski P."/>
            <person name="Hoshizaki J."/>
            <person name="Zhang W.-W."/>
            <person name="McCall L.-I."/>
            <person name="Torcivia-Rodriguez J."/>
            <person name="Simonyan V."/>
            <person name="Kaur A."/>
            <person name="Dewar K."/>
            <person name="Matlashewski G."/>
        </authorList>
    </citation>
    <scope>NUCLEOTIDE SEQUENCE [LARGE SCALE GENOMIC DNA]</scope>
    <source>
        <strain evidence="2 3">LdCL</strain>
    </source>
</reference>
<feature type="region of interest" description="Disordered" evidence="1">
    <location>
        <begin position="384"/>
        <end position="418"/>
    </location>
</feature>
<evidence type="ECO:0000313" key="3">
    <source>
        <dbReference type="Proteomes" id="UP000274082"/>
    </source>
</evidence>
<proteinExistence type="predicted"/>
<feature type="compositionally biased region" description="Low complexity" evidence="1">
    <location>
        <begin position="96"/>
        <end position="107"/>
    </location>
</feature>